<dbReference type="EMBL" id="WJBC01000034">
    <property type="protein sequence ID" value="MBC3805552.1"/>
    <property type="molecule type" value="Genomic_DNA"/>
</dbReference>
<dbReference type="PANTHER" id="PTHR36214">
    <property type="match status" value="1"/>
</dbReference>
<sequence>MYLESINIIFIKPCTTGGGRVKFKAKMSRAIPELMPYLNTEIKTGLYIPSADTFTYKIGSHIINIKDDKLTCTQLTNEAQCYEMTDQLKDVINDIWNRKESITPYHETRERPSAIQLYKLLPKKIGCKDCGQASCMAFASKLILGTARLNQCPLLKEDDYSPNYLSLESHLQLLGYETD</sequence>
<dbReference type="RefSeq" id="WP_186843438.1">
    <property type="nucleotide sequence ID" value="NZ_WJBC01000034.1"/>
</dbReference>
<keyword evidence="3" id="KW-0408">Iron</keyword>
<dbReference type="PROSITE" id="PS51656">
    <property type="entry name" value="4FE4S"/>
    <property type="match status" value="1"/>
</dbReference>
<organism evidence="6 7">
    <name type="scientific">Acetobacterium fimetarium</name>
    <dbReference type="NCBI Taxonomy" id="52691"/>
    <lineage>
        <taxon>Bacteria</taxon>
        <taxon>Bacillati</taxon>
        <taxon>Bacillota</taxon>
        <taxon>Clostridia</taxon>
        <taxon>Eubacteriales</taxon>
        <taxon>Eubacteriaceae</taxon>
        <taxon>Acetobacterium</taxon>
    </lineage>
</organism>
<evidence type="ECO:0000256" key="2">
    <source>
        <dbReference type="ARBA" id="ARBA00022723"/>
    </source>
</evidence>
<gene>
    <name evidence="6" type="ORF">GH808_14130</name>
</gene>
<keyword evidence="1" id="KW-0004">4Fe-4S</keyword>
<dbReference type="Pfam" id="PF04060">
    <property type="entry name" value="FeS"/>
    <property type="match status" value="1"/>
</dbReference>
<proteinExistence type="predicted"/>
<dbReference type="PANTHER" id="PTHR36214:SF3">
    <property type="entry name" value="ACETYL-COA DECARBONYLASE_SYNTHASE COMPLEX SUBUNIT GAMMA"/>
    <property type="match status" value="1"/>
</dbReference>
<dbReference type="InterPro" id="IPR051069">
    <property type="entry name" value="ACDS_complex_subunit"/>
</dbReference>
<comment type="caution">
    <text evidence="6">The sequence shown here is derived from an EMBL/GenBank/DDBJ whole genome shotgun (WGS) entry which is preliminary data.</text>
</comment>
<keyword evidence="2" id="KW-0479">Metal-binding</keyword>
<evidence type="ECO:0000256" key="3">
    <source>
        <dbReference type="ARBA" id="ARBA00023004"/>
    </source>
</evidence>
<evidence type="ECO:0000313" key="6">
    <source>
        <dbReference type="EMBL" id="MBC3805552.1"/>
    </source>
</evidence>
<reference evidence="6 7" key="1">
    <citation type="journal article" date="2020" name="mSystems">
        <title>Defining Genomic and Predicted Metabolic Features of the Acetobacterium Genus.</title>
        <authorList>
            <person name="Ross D.E."/>
            <person name="Marshall C.W."/>
            <person name="Gulliver D."/>
            <person name="May H.D."/>
            <person name="Norman R.S."/>
        </authorList>
    </citation>
    <scope>NUCLEOTIDE SEQUENCE [LARGE SCALE GENOMIC DNA]</scope>
    <source>
        <strain evidence="6 7">DSM 8238</strain>
    </source>
</reference>
<evidence type="ECO:0000256" key="1">
    <source>
        <dbReference type="ARBA" id="ARBA00022485"/>
    </source>
</evidence>
<protein>
    <submittedName>
        <fullName evidence="6">Fe-S cluster protein</fullName>
    </submittedName>
</protein>
<accession>A0ABR6WY66</accession>
<name>A0ABR6WY66_9FIRM</name>
<keyword evidence="7" id="KW-1185">Reference proteome</keyword>
<evidence type="ECO:0000259" key="5">
    <source>
        <dbReference type="PROSITE" id="PS51656"/>
    </source>
</evidence>
<dbReference type="Gene3D" id="1.10.15.40">
    <property type="entry name" value="Electron transport complex subunit B, putative Fe-S cluster"/>
    <property type="match status" value="1"/>
</dbReference>
<feature type="domain" description="4Fe-4S" evidence="5">
    <location>
        <begin position="109"/>
        <end position="169"/>
    </location>
</feature>
<evidence type="ECO:0000313" key="7">
    <source>
        <dbReference type="Proteomes" id="UP000603234"/>
    </source>
</evidence>
<evidence type="ECO:0000256" key="4">
    <source>
        <dbReference type="ARBA" id="ARBA00023014"/>
    </source>
</evidence>
<dbReference type="Proteomes" id="UP000603234">
    <property type="component" value="Unassembled WGS sequence"/>
</dbReference>
<dbReference type="InterPro" id="IPR007202">
    <property type="entry name" value="4Fe-4S_dom"/>
</dbReference>
<keyword evidence="4" id="KW-0411">Iron-sulfur</keyword>